<comment type="caution">
    <text evidence="2">The sequence shown here is derived from an EMBL/GenBank/DDBJ whole genome shotgun (WGS) entry which is preliminary data.</text>
</comment>
<dbReference type="Proteomes" id="UP000319908">
    <property type="component" value="Unassembled WGS sequence"/>
</dbReference>
<feature type="transmembrane region" description="Helical" evidence="1">
    <location>
        <begin position="340"/>
        <end position="357"/>
    </location>
</feature>
<name>A0A5C6C274_9BACT</name>
<dbReference type="RefSeq" id="WP_302117209.1">
    <property type="nucleotide sequence ID" value="NZ_SJPU01000001.1"/>
</dbReference>
<feature type="transmembrane region" description="Helical" evidence="1">
    <location>
        <begin position="409"/>
        <end position="432"/>
    </location>
</feature>
<evidence type="ECO:0000256" key="1">
    <source>
        <dbReference type="SAM" id="Phobius"/>
    </source>
</evidence>
<reference evidence="2 3" key="1">
    <citation type="journal article" date="2020" name="Antonie Van Leeuwenhoek">
        <title>Rhodopirellula heiligendammensis sp. nov., Rhodopirellula pilleata sp. nov., and Rhodopirellula solitaria sp. nov. isolated from natural or artificial marine surfaces in Northern Germany and California, USA, and emended description of the genus Rhodopirellula.</title>
        <authorList>
            <person name="Kallscheuer N."/>
            <person name="Wiegand S."/>
            <person name="Jogler M."/>
            <person name="Boedeker C."/>
            <person name="Peeters S.H."/>
            <person name="Rast P."/>
            <person name="Heuer A."/>
            <person name="Jetten M.S.M."/>
            <person name="Rohde M."/>
            <person name="Jogler C."/>
        </authorList>
    </citation>
    <scope>NUCLEOTIDE SEQUENCE [LARGE SCALE GENOMIC DNA]</scope>
    <source>
        <strain evidence="2 3">Poly21</strain>
    </source>
</reference>
<evidence type="ECO:0008006" key="4">
    <source>
        <dbReference type="Google" id="ProtNLM"/>
    </source>
</evidence>
<keyword evidence="1" id="KW-0472">Membrane</keyword>
<feature type="transmembrane region" description="Helical" evidence="1">
    <location>
        <begin position="128"/>
        <end position="149"/>
    </location>
</feature>
<dbReference type="AlphaFoldDB" id="A0A5C6C274"/>
<accession>A0A5C6C274</accession>
<organism evidence="2 3">
    <name type="scientific">Allorhodopirellula heiligendammensis</name>
    <dbReference type="NCBI Taxonomy" id="2714739"/>
    <lineage>
        <taxon>Bacteria</taxon>
        <taxon>Pseudomonadati</taxon>
        <taxon>Planctomycetota</taxon>
        <taxon>Planctomycetia</taxon>
        <taxon>Pirellulales</taxon>
        <taxon>Pirellulaceae</taxon>
        <taxon>Allorhodopirellula</taxon>
    </lineage>
</organism>
<keyword evidence="1" id="KW-1133">Transmembrane helix</keyword>
<dbReference type="InterPro" id="IPR043745">
    <property type="entry name" value="DUF5690"/>
</dbReference>
<dbReference type="Pfam" id="PF18943">
    <property type="entry name" value="DUF5690"/>
    <property type="match status" value="1"/>
</dbReference>
<feature type="transmembrane region" description="Helical" evidence="1">
    <location>
        <begin position="33"/>
        <end position="51"/>
    </location>
</feature>
<protein>
    <recommendedName>
        <fullName evidence="4">Major Facilitator Superfamily protein</fullName>
    </recommendedName>
</protein>
<sequence length="459" mass="50807">MATIAGDARYDNSNTEIDRGVTRWLSNTHPTVFSIYCVIAAFGTYFCMYAFRKPFTAATYEGLVFYGIGFKTILISSQVAGYTLSKFIGIKVVSEMPAAYRATGILVLIGIAEIALVLFAVTPVPWNFVWLFVNGLPLGMVFGLVLGFLEGRAVTEALSAGVCASFIVSSGFVKSVGRSLISSHGIDTFWMPCLTGFIFVVPLLFFVWMLSQIPPPSPTDEALRCKRSPMDRRQRRQFWRRHAGGLTGLLSIYVLLTLVRSLRDDFAVEIWTELGVRDNPAVFARSEFWVMLGVITIAGFTSLVRDNRTAFLLSIGVLAVGFLVVFGAVMGQVFGKLSPMTFMVLLGLGLYLPYVAFHTTVFERLIAAFRETGTIGYLMYLADAFGYLSYVAVMIFRNTFTGENRFLPLLTWGALAITVVSSVLTLFVFLYFSYRIPGLEEEDTRDISLAGTLEHQPAS</sequence>
<gene>
    <name evidence="2" type="ORF">Poly21_03830</name>
</gene>
<feature type="transmembrane region" description="Helical" evidence="1">
    <location>
        <begin position="243"/>
        <end position="262"/>
    </location>
</feature>
<feature type="transmembrane region" description="Helical" evidence="1">
    <location>
        <begin position="63"/>
        <end position="84"/>
    </location>
</feature>
<feature type="transmembrane region" description="Helical" evidence="1">
    <location>
        <begin position="282"/>
        <end position="304"/>
    </location>
</feature>
<keyword evidence="1" id="KW-0812">Transmembrane</keyword>
<proteinExistence type="predicted"/>
<feature type="transmembrane region" description="Helical" evidence="1">
    <location>
        <begin position="377"/>
        <end position="397"/>
    </location>
</feature>
<keyword evidence="3" id="KW-1185">Reference proteome</keyword>
<feature type="transmembrane region" description="Helical" evidence="1">
    <location>
        <begin position="105"/>
        <end position="122"/>
    </location>
</feature>
<evidence type="ECO:0000313" key="3">
    <source>
        <dbReference type="Proteomes" id="UP000319908"/>
    </source>
</evidence>
<evidence type="ECO:0000313" key="2">
    <source>
        <dbReference type="EMBL" id="TWU18228.1"/>
    </source>
</evidence>
<feature type="transmembrane region" description="Helical" evidence="1">
    <location>
        <begin position="189"/>
        <end position="210"/>
    </location>
</feature>
<dbReference type="EMBL" id="SJPU01000001">
    <property type="protein sequence ID" value="TWU18228.1"/>
    <property type="molecule type" value="Genomic_DNA"/>
</dbReference>
<feature type="transmembrane region" description="Helical" evidence="1">
    <location>
        <begin position="311"/>
        <end position="334"/>
    </location>
</feature>